<proteinExistence type="predicted"/>
<evidence type="ECO:0000313" key="3">
    <source>
        <dbReference type="Proteomes" id="UP000289738"/>
    </source>
</evidence>
<evidence type="ECO:0000313" key="2">
    <source>
        <dbReference type="EMBL" id="RYR70347.1"/>
    </source>
</evidence>
<feature type="compositionally biased region" description="Basic and acidic residues" evidence="1">
    <location>
        <begin position="1"/>
        <end position="14"/>
    </location>
</feature>
<gene>
    <name evidence="2" type="ORF">Ahy_A03g016844</name>
</gene>
<keyword evidence="3" id="KW-1185">Reference proteome</keyword>
<name>A0A445E4J8_ARAHY</name>
<dbReference type="EMBL" id="SDMP01000003">
    <property type="protein sequence ID" value="RYR70347.1"/>
    <property type="molecule type" value="Genomic_DNA"/>
</dbReference>
<comment type="caution">
    <text evidence="2">The sequence shown here is derived from an EMBL/GenBank/DDBJ whole genome shotgun (WGS) entry which is preliminary data.</text>
</comment>
<dbReference type="AlphaFoldDB" id="A0A445E4J8"/>
<reference evidence="2 3" key="1">
    <citation type="submission" date="2019-01" db="EMBL/GenBank/DDBJ databases">
        <title>Sequencing of cultivated peanut Arachis hypogaea provides insights into genome evolution and oil improvement.</title>
        <authorList>
            <person name="Chen X."/>
        </authorList>
    </citation>
    <scope>NUCLEOTIDE SEQUENCE [LARGE SCALE GENOMIC DNA]</scope>
    <source>
        <strain evidence="3">cv. Fuhuasheng</strain>
        <tissue evidence="2">Leaves</tissue>
    </source>
</reference>
<organism evidence="2 3">
    <name type="scientific">Arachis hypogaea</name>
    <name type="common">Peanut</name>
    <dbReference type="NCBI Taxonomy" id="3818"/>
    <lineage>
        <taxon>Eukaryota</taxon>
        <taxon>Viridiplantae</taxon>
        <taxon>Streptophyta</taxon>
        <taxon>Embryophyta</taxon>
        <taxon>Tracheophyta</taxon>
        <taxon>Spermatophyta</taxon>
        <taxon>Magnoliopsida</taxon>
        <taxon>eudicotyledons</taxon>
        <taxon>Gunneridae</taxon>
        <taxon>Pentapetalae</taxon>
        <taxon>rosids</taxon>
        <taxon>fabids</taxon>
        <taxon>Fabales</taxon>
        <taxon>Fabaceae</taxon>
        <taxon>Papilionoideae</taxon>
        <taxon>50 kb inversion clade</taxon>
        <taxon>dalbergioids sensu lato</taxon>
        <taxon>Dalbergieae</taxon>
        <taxon>Pterocarpus clade</taxon>
        <taxon>Arachis</taxon>
    </lineage>
</organism>
<sequence length="130" mass="14688">MSIRLKDKIYEKKTPHPAPVPPPFKAKPERPTKKRKRDKDEQPTGSKTKMKRKYNPIRCMYYSEIGHNNKRSCANKKAMEADKHARQMQLQLAVVAPSADRAEPEVNSIPNEHDPAPGEIAPLPALPSPT</sequence>
<accession>A0A445E4J8</accession>
<protein>
    <submittedName>
        <fullName evidence="2">Uncharacterized protein</fullName>
    </submittedName>
</protein>
<feature type="region of interest" description="Disordered" evidence="1">
    <location>
        <begin position="1"/>
        <end position="53"/>
    </location>
</feature>
<feature type="region of interest" description="Disordered" evidence="1">
    <location>
        <begin position="97"/>
        <end position="130"/>
    </location>
</feature>
<feature type="compositionally biased region" description="Pro residues" evidence="1">
    <location>
        <begin position="16"/>
        <end position="25"/>
    </location>
</feature>
<dbReference type="Proteomes" id="UP000289738">
    <property type="component" value="Chromosome A03"/>
</dbReference>
<evidence type="ECO:0000256" key="1">
    <source>
        <dbReference type="SAM" id="MobiDB-lite"/>
    </source>
</evidence>